<dbReference type="EMBL" id="RBKU01000001">
    <property type="protein sequence ID" value="RKR82700.1"/>
    <property type="molecule type" value="Genomic_DNA"/>
</dbReference>
<name>A0A495J157_9SPHI</name>
<sequence length="94" mass="10337">MKNLLVLIVLTFTVLITVKAQSKVSSDTTGIVLKKDTVSQVIIAKPAPSVLVQMDDTLRSSGKIYVVITTIAIVFIGLAIYLFAMDRRLKKLEE</sequence>
<dbReference type="NCBIfam" id="TIGR04391">
    <property type="entry name" value="CcmD_alt_fam"/>
    <property type="match status" value="1"/>
</dbReference>
<accession>A0A495J157</accession>
<keyword evidence="1" id="KW-0812">Transmembrane</keyword>
<dbReference type="InterPro" id="IPR030888">
    <property type="entry name" value="Put_ccm"/>
</dbReference>
<evidence type="ECO:0000313" key="3">
    <source>
        <dbReference type="Proteomes" id="UP000268007"/>
    </source>
</evidence>
<dbReference type="AlphaFoldDB" id="A0A495J157"/>
<protein>
    <submittedName>
        <fullName evidence="2">CcmD family protein</fullName>
    </submittedName>
</protein>
<keyword evidence="3" id="KW-1185">Reference proteome</keyword>
<gene>
    <name evidence="2" type="ORF">BDD43_2885</name>
</gene>
<evidence type="ECO:0000256" key="1">
    <source>
        <dbReference type="SAM" id="Phobius"/>
    </source>
</evidence>
<proteinExistence type="predicted"/>
<evidence type="ECO:0000313" key="2">
    <source>
        <dbReference type="EMBL" id="RKR82700.1"/>
    </source>
</evidence>
<keyword evidence="1" id="KW-1133">Transmembrane helix</keyword>
<comment type="caution">
    <text evidence="2">The sequence shown here is derived from an EMBL/GenBank/DDBJ whole genome shotgun (WGS) entry which is preliminary data.</text>
</comment>
<dbReference type="Pfam" id="PF20077">
    <property type="entry name" value="CcmD_alt"/>
    <property type="match status" value="1"/>
</dbReference>
<feature type="transmembrane region" description="Helical" evidence="1">
    <location>
        <begin position="64"/>
        <end position="84"/>
    </location>
</feature>
<dbReference type="RefSeq" id="WP_121198278.1">
    <property type="nucleotide sequence ID" value="NZ_RBKU01000001.1"/>
</dbReference>
<reference evidence="2 3" key="1">
    <citation type="submission" date="2018-10" db="EMBL/GenBank/DDBJ databases">
        <title>Genomic Encyclopedia of Archaeal and Bacterial Type Strains, Phase II (KMG-II): from individual species to whole genera.</title>
        <authorList>
            <person name="Goeker M."/>
        </authorList>
    </citation>
    <scope>NUCLEOTIDE SEQUENCE [LARGE SCALE GENOMIC DNA]</scope>
    <source>
        <strain evidence="2 3">DSM 18602</strain>
    </source>
</reference>
<dbReference type="OrthoDB" id="886941at2"/>
<keyword evidence="1" id="KW-0472">Membrane</keyword>
<organism evidence="2 3">
    <name type="scientific">Mucilaginibacter gracilis</name>
    <dbReference type="NCBI Taxonomy" id="423350"/>
    <lineage>
        <taxon>Bacteria</taxon>
        <taxon>Pseudomonadati</taxon>
        <taxon>Bacteroidota</taxon>
        <taxon>Sphingobacteriia</taxon>
        <taxon>Sphingobacteriales</taxon>
        <taxon>Sphingobacteriaceae</taxon>
        <taxon>Mucilaginibacter</taxon>
    </lineage>
</organism>
<dbReference type="Proteomes" id="UP000268007">
    <property type="component" value="Unassembled WGS sequence"/>
</dbReference>